<evidence type="ECO:0000256" key="7">
    <source>
        <dbReference type="ARBA" id="ARBA00023163"/>
    </source>
</evidence>
<accession>A0AAV4SED8</accession>
<dbReference type="SMART" id="SM00355">
    <property type="entry name" value="ZnF_C2H2"/>
    <property type="match status" value="5"/>
</dbReference>
<proteinExistence type="predicted"/>
<comment type="subcellular location">
    <subcellularLocation>
        <location evidence="1">Nucleus</location>
    </subcellularLocation>
</comment>
<feature type="domain" description="C2H2-type" evidence="11">
    <location>
        <begin position="4"/>
        <end position="31"/>
    </location>
</feature>
<dbReference type="GO" id="GO:0008270">
    <property type="term" value="F:zinc ion binding"/>
    <property type="evidence" value="ECO:0007669"/>
    <property type="project" value="UniProtKB-KW"/>
</dbReference>
<keyword evidence="6" id="KW-0805">Transcription regulation</keyword>
<dbReference type="GO" id="GO:0000977">
    <property type="term" value="F:RNA polymerase II transcription regulatory region sequence-specific DNA binding"/>
    <property type="evidence" value="ECO:0007669"/>
    <property type="project" value="TreeGrafter"/>
</dbReference>
<evidence type="ECO:0000313" key="13">
    <source>
        <dbReference type="Proteomes" id="UP001054837"/>
    </source>
</evidence>
<dbReference type="SUPFAM" id="SSF57667">
    <property type="entry name" value="beta-beta-alpha zinc fingers"/>
    <property type="match status" value="3"/>
</dbReference>
<dbReference type="Pfam" id="PF00096">
    <property type="entry name" value="zf-C2H2"/>
    <property type="match status" value="2"/>
</dbReference>
<evidence type="ECO:0000259" key="11">
    <source>
        <dbReference type="PROSITE" id="PS50157"/>
    </source>
</evidence>
<dbReference type="PROSITE" id="PS00028">
    <property type="entry name" value="ZINC_FINGER_C2H2_1"/>
    <property type="match status" value="5"/>
</dbReference>
<reference evidence="12 13" key="1">
    <citation type="submission" date="2021-06" db="EMBL/GenBank/DDBJ databases">
        <title>Caerostris darwini draft genome.</title>
        <authorList>
            <person name="Kono N."/>
            <person name="Arakawa K."/>
        </authorList>
    </citation>
    <scope>NUCLEOTIDE SEQUENCE [LARGE SCALE GENOMIC DNA]</scope>
</reference>
<keyword evidence="4 9" id="KW-0863">Zinc-finger</keyword>
<evidence type="ECO:0000256" key="6">
    <source>
        <dbReference type="ARBA" id="ARBA00023015"/>
    </source>
</evidence>
<evidence type="ECO:0000256" key="3">
    <source>
        <dbReference type="ARBA" id="ARBA00022737"/>
    </source>
</evidence>
<dbReference type="FunFam" id="3.30.160.60:FF:000446">
    <property type="entry name" value="Zinc finger protein"/>
    <property type="match status" value="1"/>
</dbReference>
<evidence type="ECO:0000256" key="2">
    <source>
        <dbReference type="ARBA" id="ARBA00022723"/>
    </source>
</evidence>
<dbReference type="EMBL" id="BPLQ01007596">
    <property type="protein sequence ID" value="GIY31046.1"/>
    <property type="molecule type" value="Genomic_DNA"/>
</dbReference>
<dbReference type="Proteomes" id="UP001054837">
    <property type="component" value="Unassembled WGS sequence"/>
</dbReference>
<keyword evidence="7" id="KW-0804">Transcription</keyword>
<keyword evidence="2" id="KW-0479">Metal-binding</keyword>
<dbReference type="Gene3D" id="3.30.160.60">
    <property type="entry name" value="Classic Zinc Finger"/>
    <property type="match status" value="4"/>
</dbReference>
<feature type="domain" description="C2H2-type" evidence="11">
    <location>
        <begin position="60"/>
        <end position="87"/>
    </location>
</feature>
<feature type="region of interest" description="Disordered" evidence="10">
    <location>
        <begin position="86"/>
        <end position="111"/>
    </location>
</feature>
<keyword evidence="13" id="KW-1185">Reference proteome</keyword>
<dbReference type="FunFam" id="3.30.160.60:FF:000100">
    <property type="entry name" value="Zinc finger 45-like"/>
    <property type="match status" value="1"/>
</dbReference>
<dbReference type="InterPro" id="IPR013087">
    <property type="entry name" value="Znf_C2H2_type"/>
</dbReference>
<dbReference type="GO" id="GO:0000981">
    <property type="term" value="F:DNA-binding transcription factor activity, RNA polymerase II-specific"/>
    <property type="evidence" value="ECO:0007669"/>
    <property type="project" value="TreeGrafter"/>
</dbReference>
<dbReference type="GO" id="GO:0005634">
    <property type="term" value="C:nucleus"/>
    <property type="evidence" value="ECO:0007669"/>
    <property type="project" value="UniProtKB-SubCell"/>
</dbReference>
<sequence length="173" mass="20409">MRPFACGVCDEVFNCRDDFDNHYIIHSIENPHVCNVCGKSFKLQRSLHVHSHTHSKKKPHSCYVCNLGFTRKYRLLNHYLSHYKKEAPSSEPVKKKRTQKTKKTARRRATASDKEVHMCDMCYMEFPNKHDLAKHYGEHFNEKPFKCPICNKGFSEQWRLSRHGIYHNAQASQ</sequence>
<dbReference type="AlphaFoldDB" id="A0AAV4SED8"/>
<evidence type="ECO:0000256" key="9">
    <source>
        <dbReference type="PROSITE-ProRule" id="PRU00042"/>
    </source>
</evidence>
<evidence type="ECO:0000256" key="4">
    <source>
        <dbReference type="ARBA" id="ARBA00022771"/>
    </source>
</evidence>
<gene>
    <name evidence="12" type="ORF">CDAR_266341</name>
</gene>
<dbReference type="InterPro" id="IPR050717">
    <property type="entry name" value="C2H2-ZF_Transcription_Reg"/>
</dbReference>
<protein>
    <recommendedName>
        <fullName evidence="11">C2H2-type domain-containing protein</fullName>
    </recommendedName>
</protein>
<feature type="domain" description="C2H2-type" evidence="11">
    <location>
        <begin position="145"/>
        <end position="172"/>
    </location>
</feature>
<name>A0AAV4SED8_9ARAC</name>
<organism evidence="12 13">
    <name type="scientific">Caerostris darwini</name>
    <dbReference type="NCBI Taxonomy" id="1538125"/>
    <lineage>
        <taxon>Eukaryota</taxon>
        <taxon>Metazoa</taxon>
        <taxon>Ecdysozoa</taxon>
        <taxon>Arthropoda</taxon>
        <taxon>Chelicerata</taxon>
        <taxon>Arachnida</taxon>
        <taxon>Araneae</taxon>
        <taxon>Araneomorphae</taxon>
        <taxon>Entelegynae</taxon>
        <taxon>Araneoidea</taxon>
        <taxon>Araneidae</taxon>
        <taxon>Caerostris</taxon>
    </lineage>
</organism>
<feature type="domain" description="C2H2-type" evidence="11">
    <location>
        <begin position="117"/>
        <end position="144"/>
    </location>
</feature>
<evidence type="ECO:0000256" key="1">
    <source>
        <dbReference type="ARBA" id="ARBA00004123"/>
    </source>
</evidence>
<dbReference type="PROSITE" id="PS50157">
    <property type="entry name" value="ZINC_FINGER_C2H2_2"/>
    <property type="match status" value="5"/>
</dbReference>
<dbReference type="PANTHER" id="PTHR14196">
    <property type="entry name" value="ODD-SKIPPED - RELATED"/>
    <property type="match status" value="1"/>
</dbReference>
<keyword evidence="8" id="KW-0539">Nucleus</keyword>
<evidence type="ECO:0000256" key="8">
    <source>
        <dbReference type="ARBA" id="ARBA00023242"/>
    </source>
</evidence>
<keyword evidence="3" id="KW-0677">Repeat</keyword>
<feature type="compositionally biased region" description="Basic residues" evidence="10">
    <location>
        <begin position="94"/>
        <end position="109"/>
    </location>
</feature>
<dbReference type="PANTHER" id="PTHR14196:SF0">
    <property type="entry name" value="PROTEIN BOWEL"/>
    <property type="match status" value="1"/>
</dbReference>
<comment type="caution">
    <text evidence="12">The sequence shown here is derived from an EMBL/GenBank/DDBJ whole genome shotgun (WGS) entry which is preliminary data.</text>
</comment>
<evidence type="ECO:0000256" key="10">
    <source>
        <dbReference type="SAM" id="MobiDB-lite"/>
    </source>
</evidence>
<evidence type="ECO:0000256" key="5">
    <source>
        <dbReference type="ARBA" id="ARBA00022833"/>
    </source>
</evidence>
<keyword evidence="5" id="KW-0862">Zinc</keyword>
<feature type="domain" description="C2H2-type" evidence="11">
    <location>
        <begin position="32"/>
        <end position="59"/>
    </location>
</feature>
<evidence type="ECO:0000313" key="12">
    <source>
        <dbReference type="EMBL" id="GIY31046.1"/>
    </source>
</evidence>
<dbReference type="InterPro" id="IPR036236">
    <property type="entry name" value="Znf_C2H2_sf"/>
</dbReference>